<dbReference type="EMBL" id="JAPDNS010000002">
    <property type="protein sequence ID" value="MCW3487359.1"/>
    <property type="molecule type" value="Genomic_DNA"/>
</dbReference>
<proteinExistence type="predicted"/>
<protein>
    <submittedName>
        <fullName evidence="1">PKD-like family lipoprotein</fullName>
    </submittedName>
</protein>
<gene>
    <name evidence="1" type="ORF">OL497_25915</name>
</gene>
<dbReference type="InterPro" id="IPR032183">
    <property type="entry name" value="PKD-like"/>
</dbReference>
<evidence type="ECO:0000313" key="2">
    <source>
        <dbReference type="Proteomes" id="UP001207742"/>
    </source>
</evidence>
<dbReference type="RefSeq" id="WP_264734169.1">
    <property type="nucleotide sequence ID" value="NZ_JAPDNR010000001.1"/>
</dbReference>
<dbReference type="Proteomes" id="UP001207742">
    <property type="component" value="Unassembled WGS sequence"/>
</dbReference>
<accession>A0ABT3IUI6</accession>
<organism evidence="1 2">
    <name type="scientific">Chitinophaga nivalis</name>
    <dbReference type="NCBI Taxonomy" id="2991709"/>
    <lineage>
        <taxon>Bacteria</taxon>
        <taxon>Pseudomonadati</taxon>
        <taxon>Bacteroidota</taxon>
        <taxon>Chitinophagia</taxon>
        <taxon>Chitinophagales</taxon>
        <taxon>Chitinophagaceae</taxon>
        <taxon>Chitinophaga</taxon>
    </lineage>
</organism>
<evidence type="ECO:0000313" key="1">
    <source>
        <dbReference type="EMBL" id="MCW3487359.1"/>
    </source>
</evidence>
<comment type="caution">
    <text evidence="1">The sequence shown here is derived from an EMBL/GenBank/DDBJ whole genome shotgun (WGS) entry which is preliminary data.</text>
</comment>
<reference evidence="1 2" key="1">
    <citation type="submission" date="2022-10" db="EMBL/GenBank/DDBJ databases">
        <title>Chitinophaga nivalis PC15 sp. nov., isolated from Pyeongchang county, South Korea.</title>
        <authorList>
            <person name="Trinh H.N."/>
        </authorList>
    </citation>
    <scope>NUCLEOTIDE SEQUENCE [LARGE SCALE GENOMIC DNA]</scope>
    <source>
        <strain evidence="1 2">PC14</strain>
    </source>
</reference>
<sequence length="494" mass="55891">MKHNHLSFIFILLFTALCWSSCYKDLGNYDYVPVNESVSFDSIHKEYFLFFKDTLQIRPVTKFTQDNNDTARYAYSWESLMQTGGVGDTLRRVLGTSRNLNYVVNLKPGYYHCFFIMTDKQTNVRYQERFYLKVQSVTSSGWVLLCDVGGVARMDMVSLLDNKSLIINDLLAYTNSGAPVVRGPRKLNQSQHGDGVNIYMHTDEAVLKFKTADFSWKPTYTIAYDILGQVPAGFKPEAILTSYSSVDYLITADRLFYQNQIFGKSGFGLPANRIDGDTAYFNPAPFIASNTGGSFSSVVYDATNRQFLQHDGYSAFCTVLRSDTIFSFQTGKDLVTMMSTNFNNRDNYAVLKVPGTSKYSLYRFNMGNGVVPTFYCDMNHATDIARATAFAVSNQFGTLFYAAGSRLYQYDIYADVSYLMLDLGSKPITYINCPMVGKWDGQLMKSIIVGSYDPALPEGRNGRIDFYDIPGRNEPLTKYQSYEGLGKVVDLFYR</sequence>
<name>A0ABT3IUI6_9BACT</name>
<dbReference type="Pfam" id="PF16407">
    <property type="entry name" value="PKD_2"/>
    <property type="match status" value="1"/>
</dbReference>
<keyword evidence="2" id="KW-1185">Reference proteome</keyword>